<reference evidence="3 4" key="1">
    <citation type="submission" date="2017-07" db="EMBL/GenBank/DDBJ databases">
        <authorList>
            <person name="Talla V."/>
            <person name="Backstrom N."/>
        </authorList>
    </citation>
    <scope>NUCLEOTIDE SEQUENCE [LARGE SCALE GENOMIC DNA]</scope>
</reference>
<evidence type="ECO:0000256" key="2">
    <source>
        <dbReference type="SAM" id="Phobius"/>
    </source>
</evidence>
<feature type="compositionally biased region" description="Basic and acidic residues" evidence="1">
    <location>
        <begin position="17"/>
        <end position="26"/>
    </location>
</feature>
<keyword evidence="4" id="KW-1185">Reference proteome</keyword>
<feature type="transmembrane region" description="Helical" evidence="2">
    <location>
        <begin position="51"/>
        <end position="73"/>
    </location>
</feature>
<accession>A0A5E4PZ86</accession>
<feature type="region of interest" description="Disordered" evidence="1">
    <location>
        <begin position="476"/>
        <end position="646"/>
    </location>
</feature>
<keyword evidence="2" id="KW-0812">Transmembrane</keyword>
<feature type="compositionally biased region" description="Acidic residues" evidence="1">
    <location>
        <begin position="199"/>
        <end position="237"/>
    </location>
</feature>
<evidence type="ECO:0000313" key="3">
    <source>
        <dbReference type="EMBL" id="VVC90518.1"/>
    </source>
</evidence>
<feature type="compositionally biased region" description="Basic and acidic residues" evidence="1">
    <location>
        <begin position="108"/>
        <end position="117"/>
    </location>
</feature>
<feature type="compositionally biased region" description="Acidic residues" evidence="1">
    <location>
        <begin position="616"/>
        <end position="626"/>
    </location>
</feature>
<keyword evidence="2" id="KW-1133">Transmembrane helix</keyword>
<feature type="compositionally biased region" description="Basic and acidic residues" evidence="1">
    <location>
        <begin position="368"/>
        <end position="392"/>
    </location>
</feature>
<feature type="compositionally biased region" description="Polar residues" evidence="1">
    <location>
        <begin position="238"/>
        <end position="247"/>
    </location>
</feature>
<keyword evidence="2" id="KW-0472">Membrane</keyword>
<feature type="compositionally biased region" description="Acidic residues" evidence="1">
    <location>
        <begin position="132"/>
        <end position="192"/>
    </location>
</feature>
<feature type="region of interest" description="Disordered" evidence="1">
    <location>
        <begin position="108"/>
        <end position="392"/>
    </location>
</feature>
<feature type="compositionally biased region" description="Basic and acidic residues" evidence="1">
    <location>
        <begin position="589"/>
        <end position="611"/>
    </location>
</feature>
<feature type="region of interest" description="Disordered" evidence="1">
    <location>
        <begin position="1"/>
        <end position="28"/>
    </location>
</feature>
<feature type="compositionally biased region" description="Polar residues" evidence="1">
    <location>
        <begin position="476"/>
        <end position="486"/>
    </location>
</feature>
<feature type="compositionally biased region" description="Acidic residues" evidence="1">
    <location>
        <begin position="502"/>
        <end position="523"/>
    </location>
</feature>
<feature type="compositionally biased region" description="Basic and acidic residues" evidence="1">
    <location>
        <begin position="524"/>
        <end position="534"/>
    </location>
</feature>
<dbReference type="AlphaFoldDB" id="A0A5E4PZ86"/>
<feature type="compositionally biased region" description="Basic and acidic residues" evidence="1">
    <location>
        <begin position="248"/>
        <end position="269"/>
    </location>
</feature>
<protein>
    <submittedName>
        <fullName evidence="3">Uncharacterized protein</fullName>
    </submittedName>
</protein>
<gene>
    <name evidence="3" type="ORF">LSINAPIS_LOCUS3407</name>
</gene>
<feature type="compositionally biased region" description="Basic and acidic residues" evidence="1">
    <location>
        <begin position="487"/>
        <end position="501"/>
    </location>
</feature>
<organism evidence="3 4">
    <name type="scientific">Leptidea sinapis</name>
    <dbReference type="NCBI Taxonomy" id="189913"/>
    <lineage>
        <taxon>Eukaryota</taxon>
        <taxon>Metazoa</taxon>
        <taxon>Ecdysozoa</taxon>
        <taxon>Arthropoda</taxon>
        <taxon>Hexapoda</taxon>
        <taxon>Insecta</taxon>
        <taxon>Pterygota</taxon>
        <taxon>Neoptera</taxon>
        <taxon>Endopterygota</taxon>
        <taxon>Lepidoptera</taxon>
        <taxon>Glossata</taxon>
        <taxon>Ditrysia</taxon>
        <taxon>Papilionoidea</taxon>
        <taxon>Pieridae</taxon>
        <taxon>Dismorphiinae</taxon>
        <taxon>Leptidea</taxon>
    </lineage>
</organism>
<proteinExistence type="predicted"/>
<name>A0A5E4PZ86_9NEOP</name>
<sequence length="646" mass="74562">MSGDVQPRKRKDKKRKKDDLGLEEPRGTSAALGEGDVFIHSYQDHGTGGHWCAKIIFFSLMAVLITLIGLIILENRGLSELEANSVESRYSGVLEGWIDDGIDDHHDEHTLELKHPDGDDDEFHNDNGVDNTGDEEDLDDNDGESEEHDNDVDEDDVEDNDDEDNVEDSDDEDDIEDQTIEQEIDQEFEDEENKFSSYQEEDEDTNNIEEEDDASDDQDDPDDVEDDLPDHEDDENVSAENFDNKYSNSKENDDDNNYRDDINDDSREDEHDEIYDNDIEEVEDQNDDYGEDDEEIERIVREISDEDILSADEPSMSRNEELDESNEDTNNDEDLPNDEDGEPPVEKITIPPAGKPYDEIEEDPLPQKTRDNLADEELYEKQQEELRREQEAHNTKSMWLKLLVGGALLAATQAVVRRATGPRDEPEVEEQVLREETTVVDRRMTLIPPEVTDILPITRTVPIGGEPKEIVKETVSNVHSTPLSKQATEKKVETIITRKEEEENEDVEEDEELYSDEEEDVEEEQIKEVPKKVEPQSMKSVTEKKTEVEEVVDDDPEDVEIIEEEEEEEVEDEEEEDEEEISDVDDEELLRRLEAKYGRLPEPERPYKNKDGGNNIEDEWPGEPDDTYWRQQLDLAEDELRQGWLE</sequence>
<feature type="compositionally biased region" description="Acidic residues" evidence="1">
    <location>
        <begin position="321"/>
        <end position="343"/>
    </location>
</feature>
<dbReference type="Proteomes" id="UP000324832">
    <property type="component" value="Unassembled WGS sequence"/>
</dbReference>
<dbReference type="EMBL" id="FZQP02000815">
    <property type="protein sequence ID" value="VVC90518.1"/>
    <property type="molecule type" value="Genomic_DNA"/>
</dbReference>
<evidence type="ECO:0000256" key="1">
    <source>
        <dbReference type="SAM" id="MobiDB-lite"/>
    </source>
</evidence>
<feature type="compositionally biased region" description="Acidic residues" evidence="1">
    <location>
        <begin position="270"/>
        <end position="296"/>
    </location>
</feature>
<evidence type="ECO:0000313" key="4">
    <source>
        <dbReference type="Proteomes" id="UP000324832"/>
    </source>
</evidence>
<feature type="compositionally biased region" description="Acidic residues" evidence="1">
    <location>
        <begin position="549"/>
        <end position="588"/>
    </location>
</feature>